<dbReference type="InterPro" id="IPR044244">
    <property type="entry name" value="TTC27/Emw1"/>
</dbReference>
<accession>A0A2V3IGM6</accession>
<sequence length="267" mass="30781">MLRVGLEGELERFLERCMHQMEENGRFVDDPLESLDKDLRYSAAAERNMFAYRSSLPPRREVKKKLAISFGRNGLVRSAMEIFEELEFWDEVVDCHRLIGNLGATEDLLRKELDRLDKAVLDEGISDDATFDQSFRKGASTRAVQSRAARRPRLLCVLGDVTRSQEHFEIAWEEIGHRYARAKRALGMMCTDSEQWEAAMGHYKQALGINSLFLEAWFVYGCAAIQTGDIQTGAHAFTRVIKNHRKTEKLGTTWLKFSMIWERRGEL</sequence>
<dbReference type="OrthoDB" id="1936594at2759"/>
<dbReference type="PANTHER" id="PTHR16193:SF0">
    <property type="entry name" value="TETRATRICOPEPTIDE REPEAT PROTEIN 27"/>
    <property type="match status" value="1"/>
</dbReference>
<evidence type="ECO:0000313" key="4">
    <source>
        <dbReference type="Proteomes" id="UP000247409"/>
    </source>
</evidence>
<evidence type="ECO:0000256" key="2">
    <source>
        <dbReference type="ARBA" id="ARBA00022803"/>
    </source>
</evidence>
<dbReference type="PANTHER" id="PTHR16193">
    <property type="entry name" value="TETRATRICOPEPTIDE REPEAT PROTEIN 27"/>
    <property type="match status" value="1"/>
</dbReference>
<keyword evidence="2" id="KW-0802">TPR repeat</keyword>
<dbReference type="InterPro" id="IPR011990">
    <property type="entry name" value="TPR-like_helical_dom_sf"/>
</dbReference>
<proteinExistence type="predicted"/>
<protein>
    <submittedName>
        <fullName evidence="3">Tetratricopeptide repeat protein 27</fullName>
    </submittedName>
</protein>
<evidence type="ECO:0000256" key="1">
    <source>
        <dbReference type="ARBA" id="ARBA00022737"/>
    </source>
</evidence>
<dbReference type="AlphaFoldDB" id="A0A2V3IGM6"/>
<reference evidence="3 4" key="1">
    <citation type="journal article" date="2018" name="Mol. Biol. Evol.">
        <title>Analysis of the draft genome of the red seaweed Gracilariopsis chorda provides insights into genome size evolution in Rhodophyta.</title>
        <authorList>
            <person name="Lee J."/>
            <person name="Yang E.C."/>
            <person name="Graf L."/>
            <person name="Yang J.H."/>
            <person name="Qiu H."/>
            <person name="Zel Zion U."/>
            <person name="Chan C.X."/>
            <person name="Stephens T.G."/>
            <person name="Weber A.P.M."/>
            <person name="Boo G.H."/>
            <person name="Boo S.M."/>
            <person name="Kim K.M."/>
            <person name="Shin Y."/>
            <person name="Jung M."/>
            <person name="Lee S.J."/>
            <person name="Yim H.S."/>
            <person name="Lee J.H."/>
            <person name="Bhattacharya D."/>
            <person name="Yoon H.S."/>
        </authorList>
    </citation>
    <scope>NUCLEOTIDE SEQUENCE [LARGE SCALE GENOMIC DNA]</scope>
    <source>
        <strain evidence="3 4">SKKU-2015</strain>
        <tissue evidence="3">Whole body</tissue>
    </source>
</reference>
<keyword evidence="4" id="KW-1185">Reference proteome</keyword>
<dbReference type="SUPFAM" id="SSF48452">
    <property type="entry name" value="TPR-like"/>
    <property type="match status" value="1"/>
</dbReference>
<dbReference type="STRING" id="448386.A0A2V3IGM6"/>
<dbReference type="Proteomes" id="UP000247409">
    <property type="component" value="Unassembled WGS sequence"/>
</dbReference>
<comment type="caution">
    <text evidence="3">The sequence shown here is derived from an EMBL/GenBank/DDBJ whole genome shotgun (WGS) entry which is preliminary data.</text>
</comment>
<evidence type="ECO:0000313" key="3">
    <source>
        <dbReference type="EMBL" id="PXF41173.1"/>
    </source>
</evidence>
<dbReference type="EMBL" id="NBIV01000231">
    <property type="protein sequence ID" value="PXF41173.1"/>
    <property type="molecule type" value="Genomic_DNA"/>
</dbReference>
<gene>
    <name evidence="3" type="ORF">BWQ96_09115</name>
</gene>
<organism evidence="3 4">
    <name type="scientific">Gracilariopsis chorda</name>
    <dbReference type="NCBI Taxonomy" id="448386"/>
    <lineage>
        <taxon>Eukaryota</taxon>
        <taxon>Rhodophyta</taxon>
        <taxon>Florideophyceae</taxon>
        <taxon>Rhodymeniophycidae</taxon>
        <taxon>Gracilariales</taxon>
        <taxon>Gracilariaceae</taxon>
        <taxon>Gracilariopsis</taxon>
    </lineage>
</organism>
<keyword evidence="1" id="KW-0677">Repeat</keyword>
<name>A0A2V3IGM6_9FLOR</name>
<dbReference type="Gene3D" id="1.25.40.10">
    <property type="entry name" value="Tetratricopeptide repeat domain"/>
    <property type="match status" value="1"/>
</dbReference>